<evidence type="ECO:0000256" key="1">
    <source>
        <dbReference type="SAM" id="MobiDB-lite"/>
    </source>
</evidence>
<dbReference type="Proteomes" id="UP000261660">
    <property type="component" value="Unplaced"/>
</dbReference>
<evidence type="ECO:0000313" key="2">
    <source>
        <dbReference type="Ensembl" id="ENSLBEP00000023309.1"/>
    </source>
</evidence>
<feature type="compositionally biased region" description="Basic and acidic residues" evidence="1">
    <location>
        <begin position="205"/>
        <end position="217"/>
    </location>
</feature>
<dbReference type="InParanoid" id="A0A3Q3FV85"/>
<protein>
    <submittedName>
        <fullName evidence="2">Uncharacterized protein</fullName>
    </submittedName>
</protein>
<sequence>FASQQFILNQPIALKMTLASCPESVTELEKMTKEKFKIDFDFYIEELPQKAVLKLVRSQSDASSIASDDTIILPHAMTPERTQRWPDVCPVPAFTYEVELILVEGNLNHERTGKTLKLSRGQKHDILETLASKMHSFKAYPSDKDISVVAEALVTTHPCLKEPGTQTGWYGWKNSLKFKMGNFCTKLSRAGYSEVAVNSGKRSRNNPDKQSPHTDIKRPKRAEVNFLPNFPKGEDGSSLERQRLQIVDEVIRTDKNLPLIAKLMQTTFSLRRKEVINDDLPVGEILERWPALKMESQICAEFHRITNINLKNHFYSELDRHVPRLQSLFRKKAARTGKVSEVLDQLFNTYDRQVNELQIDNIPVGLLLISATSTDAAVFCPEKVAVVLEGNTVVDFPTFSDAFVMLFALIYGLHLSYPKDLANTFDFIQKVLMGLEDGKLKPRVLSLKNDLLSTE</sequence>
<accession>A0A3Q3FV85</accession>
<dbReference type="AlphaFoldDB" id="A0A3Q3FV85"/>
<dbReference type="PANTHER" id="PTHR31025">
    <property type="entry name" value="SI:CH211-196P9.1-RELATED"/>
    <property type="match status" value="1"/>
</dbReference>
<reference evidence="2" key="1">
    <citation type="submission" date="2025-08" db="UniProtKB">
        <authorList>
            <consortium name="Ensembl"/>
        </authorList>
    </citation>
    <scope>IDENTIFICATION</scope>
</reference>
<dbReference type="FunCoup" id="A0A3Q3FV85">
    <property type="interactions" value="138"/>
</dbReference>
<name>A0A3Q3FV85_9LABR</name>
<proteinExistence type="predicted"/>
<dbReference type="GeneTree" id="ENSGT00950000182912"/>
<feature type="region of interest" description="Disordered" evidence="1">
    <location>
        <begin position="196"/>
        <end position="217"/>
    </location>
</feature>
<reference evidence="2" key="2">
    <citation type="submission" date="2025-09" db="UniProtKB">
        <authorList>
            <consortium name="Ensembl"/>
        </authorList>
    </citation>
    <scope>IDENTIFICATION</scope>
</reference>
<dbReference type="Ensembl" id="ENSLBET00000024526.1">
    <property type="protein sequence ID" value="ENSLBEP00000023309.1"/>
    <property type="gene ID" value="ENSLBEG00000017874.1"/>
</dbReference>
<keyword evidence="3" id="KW-1185">Reference proteome</keyword>
<evidence type="ECO:0000313" key="3">
    <source>
        <dbReference type="Proteomes" id="UP000261660"/>
    </source>
</evidence>
<organism evidence="2 3">
    <name type="scientific">Labrus bergylta</name>
    <name type="common">ballan wrasse</name>
    <dbReference type="NCBI Taxonomy" id="56723"/>
    <lineage>
        <taxon>Eukaryota</taxon>
        <taxon>Metazoa</taxon>
        <taxon>Chordata</taxon>
        <taxon>Craniata</taxon>
        <taxon>Vertebrata</taxon>
        <taxon>Euteleostomi</taxon>
        <taxon>Actinopterygii</taxon>
        <taxon>Neopterygii</taxon>
        <taxon>Teleostei</taxon>
        <taxon>Neoteleostei</taxon>
        <taxon>Acanthomorphata</taxon>
        <taxon>Eupercaria</taxon>
        <taxon>Labriformes</taxon>
        <taxon>Labridae</taxon>
        <taxon>Labrus</taxon>
    </lineage>
</organism>
<dbReference type="PANTHER" id="PTHR31025:SF19">
    <property type="entry name" value="SI:CH73-42K18.1-RELATED"/>
    <property type="match status" value="1"/>
</dbReference>